<evidence type="ECO:0000313" key="2">
    <source>
        <dbReference type="EMBL" id="EPR67020.1"/>
    </source>
</evidence>
<dbReference type="AlphaFoldDB" id="S7V9T4"/>
<comment type="caution">
    <text evidence="2">The sequence shown here is derived from an EMBL/GenBank/DDBJ whole genome shotgun (WGS) entry which is preliminary data.</text>
</comment>
<keyword evidence="1" id="KW-1133">Transmembrane helix</keyword>
<organism evidence="2 3">
    <name type="scientific">Cyclobacterium qasimii M12-11B</name>
    <dbReference type="NCBI Taxonomy" id="641524"/>
    <lineage>
        <taxon>Bacteria</taxon>
        <taxon>Pseudomonadati</taxon>
        <taxon>Bacteroidota</taxon>
        <taxon>Cytophagia</taxon>
        <taxon>Cytophagales</taxon>
        <taxon>Cyclobacteriaceae</taxon>
        <taxon>Cyclobacterium</taxon>
    </lineage>
</organism>
<gene>
    <name evidence="2" type="ORF">ADICYQ_3890</name>
</gene>
<keyword evidence="1" id="KW-0812">Transmembrane</keyword>
<proteinExistence type="predicted"/>
<protein>
    <submittedName>
        <fullName evidence="2">Uncharacterized protein</fullName>
    </submittedName>
</protein>
<evidence type="ECO:0000313" key="3">
    <source>
        <dbReference type="Proteomes" id="UP000014974"/>
    </source>
</evidence>
<reference evidence="2 3" key="1">
    <citation type="journal article" date="2013" name="Genome Announc.">
        <title>Draft Genome Sequence of Cyclobacterium qasimii Strain M12-11BT, Isolated from Arctic Marine Sediment.</title>
        <authorList>
            <person name="Shivaji S."/>
            <person name="Ara S."/>
            <person name="Singh A."/>
            <person name="Kumar Pinnaka A."/>
        </authorList>
    </citation>
    <scope>NUCLEOTIDE SEQUENCE [LARGE SCALE GENOMIC DNA]</scope>
    <source>
        <strain evidence="2 3">M12-11B</strain>
    </source>
</reference>
<feature type="transmembrane region" description="Helical" evidence="1">
    <location>
        <begin position="37"/>
        <end position="55"/>
    </location>
</feature>
<dbReference type="EMBL" id="ATNM01000136">
    <property type="protein sequence ID" value="EPR67020.1"/>
    <property type="molecule type" value="Genomic_DNA"/>
</dbReference>
<evidence type="ECO:0000256" key="1">
    <source>
        <dbReference type="SAM" id="Phobius"/>
    </source>
</evidence>
<keyword evidence="1" id="KW-0472">Membrane</keyword>
<accession>S7V9T4</accession>
<sequence length="57" mass="6386">MLLPRTFLLGDTVVVGIDLALFVPASAPKRSPPNGRLDKILITFLLLIMINLIHYKR</sequence>
<feature type="transmembrane region" description="Helical" evidence="1">
    <location>
        <begin position="6"/>
        <end position="25"/>
    </location>
</feature>
<dbReference type="Proteomes" id="UP000014974">
    <property type="component" value="Unassembled WGS sequence"/>
</dbReference>
<name>S7V9T4_9BACT</name>